<keyword evidence="3" id="KW-1185">Reference proteome</keyword>
<protein>
    <submittedName>
        <fullName evidence="2">Uncharacterized protein</fullName>
    </submittedName>
</protein>
<evidence type="ECO:0000313" key="3">
    <source>
        <dbReference type="Proteomes" id="UP001162483"/>
    </source>
</evidence>
<dbReference type="EMBL" id="CATNWA010021466">
    <property type="protein sequence ID" value="CAI9622813.1"/>
    <property type="molecule type" value="Genomic_DNA"/>
</dbReference>
<comment type="caution">
    <text evidence="2">The sequence shown here is derived from an EMBL/GenBank/DDBJ whole genome shotgun (WGS) entry which is preliminary data.</text>
</comment>
<feature type="non-terminal residue" evidence="2">
    <location>
        <position position="69"/>
    </location>
</feature>
<dbReference type="Proteomes" id="UP001162483">
    <property type="component" value="Unassembled WGS sequence"/>
</dbReference>
<sequence length="69" mass="7968">MYVKWFDTVMFYYVILVNLQKCHFLKISNFPPVPPPVPPPERSDVTGTGTRKSDAGIRRRRWTGTLQGT</sequence>
<accession>A0ABN9HM00</accession>
<name>A0ABN9HM00_9NEOB</name>
<organism evidence="2 3">
    <name type="scientific">Staurois parvus</name>
    <dbReference type="NCBI Taxonomy" id="386267"/>
    <lineage>
        <taxon>Eukaryota</taxon>
        <taxon>Metazoa</taxon>
        <taxon>Chordata</taxon>
        <taxon>Craniata</taxon>
        <taxon>Vertebrata</taxon>
        <taxon>Euteleostomi</taxon>
        <taxon>Amphibia</taxon>
        <taxon>Batrachia</taxon>
        <taxon>Anura</taxon>
        <taxon>Neobatrachia</taxon>
        <taxon>Ranoidea</taxon>
        <taxon>Ranidae</taxon>
        <taxon>Staurois</taxon>
    </lineage>
</organism>
<reference evidence="2" key="1">
    <citation type="submission" date="2023-05" db="EMBL/GenBank/DDBJ databases">
        <authorList>
            <person name="Stuckert A."/>
        </authorList>
    </citation>
    <scope>NUCLEOTIDE SEQUENCE</scope>
</reference>
<feature type="region of interest" description="Disordered" evidence="1">
    <location>
        <begin position="32"/>
        <end position="69"/>
    </location>
</feature>
<proteinExistence type="predicted"/>
<evidence type="ECO:0000313" key="2">
    <source>
        <dbReference type="EMBL" id="CAI9622813.1"/>
    </source>
</evidence>
<gene>
    <name evidence="2" type="ORF">SPARVUS_LOCUS16340921</name>
</gene>
<evidence type="ECO:0000256" key="1">
    <source>
        <dbReference type="SAM" id="MobiDB-lite"/>
    </source>
</evidence>